<gene>
    <name evidence="6 8" type="primary">phnN</name>
    <name evidence="8" type="ORF">GCM10007269_32900</name>
</gene>
<comment type="catalytic activity">
    <reaction evidence="1 6">
        <text>alpha-D-ribose 1,5-bisphosphate + ATP = 5-phospho-alpha-D-ribose 1-diphosphate + ADP</text>
        <dbReference type="Rhea" id="RHEA:20109"/>
        <dbReference type="ChEBI" id="CHEBI:30616"/>
        <dbReference type="ChEBI" id="CHEBI:58017"/>
        <dbReference type="ChEBI" id="CHEBI:68688"/>
        <dbReference type="ChEBI" id="CHEBI:456216"/>
        <dbReference type="EC" id="2.7.4.23"/>
    </reaction>
</comment>
<dbReference type="InterPro" id="IPR008145">
    <property type="entry name" value="GK/Ca_channel_bsu"/>
</dbReference>
<evidence type="ECO:0000256" key="4">
    <source>
        <dbReference type="ARBA" id="ARBA00022741"/>
    </source>
</evidence>
<keyword evidence="3 6" id="KW-0808">Transferase</keyword>
<dbReference type="InterPro" id="IPR012699">
    <property type="entry name" value="PhnN"/>
</dbReference>
<evidence type="ECO:0000256" key="5">
    <source>
        <dbReference type="ARBA" id="ARBA00022840"/>
    </source>
</evidence>
<sequence>MSGAFVAVVGASGSGKDSVIGAARELLSGHDGSFVFPRRLITRPVGAGEDHMLVSEADFTRIEHEGGFALSWRAHGLAYGLPAAVVDAVRAGDVVVANVSRGVLDRLTDRFEHSAVVRVCVPEEQRRARLARRGREADAEIAARMNREDPAPNCAVDLEIVNDGPIEDAGRAFADFLLRQMQRGQ</sequence>
<dbReference type="SMART" id="SM00072">
    <property type="entry name" value="GuKc"/>
    <property type="match status" value="1"/>
</dbReference>
<dbReference type="EMBL" id="BMCM01000006">
    <property type="protein sequence ID" value="GGD87485.1"/>
    <property type="molecule type" value="Genomic_DNA"/>
</dbReference>
<dbReference type="InterPro" id="IPR027417">
    <property type="entry name" value="P-loop_NTPase"/>
</dbReference>
<dbReference type="Proteomes" id="UP000629365">
    <property type="component" value="Unassembled WGS sequence"/>
</dbReference>
<evidence type="ECO:0000256" key="6">
    <source>
        <dbReference type="HAMAP-Rule" id="MF_00836"/>
    </source>
</evidence>
<organism evidence="8 9">
    <name type="scientific">Microbacterium murale</name>
    <dbReference type="NCBI Taxonomy" id="1081040"/>
    <lineage>
        <taxon>Bacteria</taxon>
        <taxon>Bacillati</taxon>
        <taxon>Actinomycetota</taxon>
        <taxon>Actinomycetes</taxon>
        <taxon>Micrococcales</taxon>
        <taxon>Microbacteriaceae</taxon>
        <taxon>Microbacterium</taxon>
    </lineage>
</organism>
<dbReference type="HAMAP" id="MF_00836">
    <property type="entry name" value="PhnN"/>
    <property type="match status" value="1"/>
</dbReference>
<feature type="domain" description="Guanylate kinase/L-type calcium channel beta subunit" evidence="7">
    <location>
        <begin position="2"/>
        <end position="181"/>
    </location>
</feature>
<evidence type="ECO:0000259" key="7">
    <source>
        <dbReference type="SMART" id="SM00072"/>
    </source>
</evidence>
<accession>A0ABQ1S1I8</accession>
<keyword evidence="4 6" id="KW-0547">Nucleotide-binding</keyword>
<dbReference type="SUPFAM" id="SSF52540">
    <property type="entry name" value="P-loop containing nucleoside triphosphate hydrolases"/>
    <property type="match status" value="1"/>
</dbReference>
<proteinExistence type="inferred from homology"/>
<dbReference type="EC" id="2.7.4.23" evidence="6"/>
<protein>
    <recommendedName>
        <fullName evidence="6">Ribose 1,5-bisphosphate phosphokinase PhnN</fullName>
        <ecNumber evidence="6">2.7.4.23</ecNumber>
    </recommendedName>
    <alternativeName>
        <fullName evidence="6">Ribose 1,5-bisphosphokinase</fullName>
    </alternativeName>
</protein>
<evidence type="ECO:0000256" key="3">
    <source>
        <dbReference type="ARBA" id="ARBA00022679"/>
    </source>
</evidence>
<comment type="caution">
    <text evidence="6">Lacks conserved residue(s) required for the propagation of feature annotation.</text>
</comment>
<evidence type="ECO:0000313" key="8">
    <source>
        <dbReference type="EMBL" id="GGD87485.1"/>
    </source>
</evidence>
<comment type="similarity">
    <text evidence="6">Belongs to the ribose 1,5-bisphosphokinase family.</text>
</comment>
<reference evidence="9" key="1">
    <citation type="journal article" date="2019" name="Int. J. Syst. Evol. Microbiol.">
        <title>The Global Catalogue of Microorganisms (GCM) 10K type strain sequencing project: providing services to taxonomists for standard genome sequencing and annotation.</title>
        <authorList>
            <consortium name="The Broad Institute Genomics Platform"/>
            <consortium name="The Broad Institute Genome Sequencing Center for Infectious Disease"/>
            <person name="Wu L."/>
            <person name="Ma J."/>
        </authorList>
    </citation>
    <scope>NUCLEOTIDE SEQUENCE [LARGE SCALE GENOMIC DNA]</scope>
    <source>
        <strain evidence="9">CCM 7640</strain>
    </source>
</reference>
<evidence type="ECO:0000256" key="2">
    <source>
        <dbReference type="ARBA" id="ARBA00005069"/>
    </source>
</evidence>
<comment type="pathway">
    <text evidence="2 6">Metabolic intermediate biosynthesis; 5-phospho-alpha-D-ribose 1-diphosphate biosynthesis; 5-phospho-alpha-D-ribose 1-diphosphate from D-ribose 5-phosphate (route II): step 3/3.</text>
</comment>
<comment type="function">
    <text evidence="6">Catalyzes the phosphorylation of ribose 1,5-bisphosphate to 5-phospho-D-ribosyl alpha-1-diphosphate (PRPP).</text>
</comment>
<keyword evidence="5 6" id="KW-0067">ATP-binding</keyword>
<name>A0ABQ1S1I8_9MICO</name>
<evidence type="ECO:0000313" key="9">
    <source>
        <dbReference type="Proteomes" id="UP000629365"/>
    </source>
</evidence>
<dbReference type="RefSeq" id="WP_188437741.1">
    <property type="nucleotide sequence ID" value="NZ_BMCM01000006.1"/>
</dbReference>
<keyword evidence="9" id="KW-1185">Reference proteome</keyword>
<dbReference type="NCBIfam" id="TIGR02322">
    <property type="entry name" value="phosphon_PhnN"/>
    <property type="match status" value="1"/>
</dbReference>
<comment type="caution">
    <text evidence="8">The sequence shown here is derived from an EMBL/GenBank/DDBJ whole genome shotgun (WGS) entry which is preliminary data.</text>
</comment>
<evidence type="ECO:0000256" key="1">
    <source>
        <dbReference type="ARBA" id="ARBA00000373"/>
    </source>
</evidence>
<dbReference type="Gene3D" id="3.40.50.300">
    <property type="entry name" value="P-loop containing nucleotide triphosphate hydrolases"/>
    <property type="match status" value="1"/>
</dbReference>